<dbReference type="Gene3D" id="3.90.180.10">
    <property type="entry name" value="Medium-chain alcohol dehydrogenases, catalytic domain"/>
    <property type="match status" value="1"/>
</dbReference>
<dbReference type="InterPro" id="IPR042104">
    <property type="entry name" value="PKS_dehydratase_sf"/>
</dbReference>
<dbReference type="Pfam" id="PF18369">
    <property type="entry name" value="PKS_DE"/>
    <property type="match status" value="1"/>
</dbReference>
<dbReference type="InterPro" id="IPR016035">
    <property type="entry name" value="Acyl_Trfase/lysoPLipase"/>
</dbReference>
<feature type="coiled-coil region" evidence="11">
    <location>
        <begin position="4"/>
        <end position="31"/>
    </location>
</feature>
<comment type="cofactor">
    <cofactor evidence="1">
        <name>pantetheine 4'-phosphate</name>
        <dbReference type="ChEBI" id="CHEBI:47942"/>
    </cofactor>
</comment>
<evidence type="ECO:0000256" key="8">
    <source>
        <dbReference type="ARBA" id="ARBA00023268"/>
    </source>
</evidence>
<dbReference type="CDD" id="cd05195">
    <property type="entry name" value="enoyl_red"/>
    <property type="match status" value="1"/>
</dbReference>
<evidence type="ECO:0000256" key="1">
    <source>
        <dbReference type="ARBA" id="ARBA00001957"/>
    </source>
</evidence>
<feature type="active site" description="Proton donor; for dehydratase activity" evidence="10">
    <location>
        <position position="2759"/>
    </location>
</feature>
<dbReference type="InterPro" id="IPR049900">
    <property type="entry name" value="PKS_mFAS_DH"/>
</dbReference>
<keyword evidence="5" id="KW-0808">Transferase</keyword>
<dbReference type="Pfam" id="PF00109">
    <property type="entry name" value="ketoacyl-synt"/>
    <property type="match status" value="3"/>
</dbReference>
<feature type="region of interest" description="C-terminal hotdog fold" evidence="10">
    <location>
        <begin position="4885"/>
        <end position="5020"/>
    </location>
</feature>
<dbReference type="GO" id="GO:0008270">
    <property type="term" value="F:zinc ion binding"/>
    <property type="evidence" value="ECO:0007669"/>
    <property type="project" value="InterPro"/>
</dbReference>
<comment type="caution">
    <text evidence="10">Lacks conserved residue(s) required for the propagation of feature annotation.</text>
</comment>
<keyword evidence="8" id="KW-0511">Multifunctional enzyme</keyword>
<dbReference type="Gene3D" id="3.40.50.11460">
    <property type="match status" value="1"/>
</dbReference>
<feature type="compositionally biased region" description="Basic and acidic residues" evidence="12">
    <location>
        <begin position="1334"/>
        <end position="1353"/>
    </location>
</feature>
<feature type="region of interest" description="Disordered" evidence="12">
    <location>
        <begin position="2033"/>
        <end position="2061"/>
    </location>
</feature>
<dbReference type="InterPro" id="IPR016036">
    <property type="entry name" value="Malonyl_transacylase_ACP-bd"/>
</dbReference>
<dbReference type="SMART" id="SM00822">
    <property type="entry name" value="PKS_KR"/>
    <property type="match status" value="3"/>
</dbReference>
<dbReference type="Pfam" id="PF21089">
    <property type="entry name" value="PKS_DH_N"/>
    <property type="match status" value="2"/>
</dbReference>
<dbReference type="Pfam" id="PF22953">
    <property type="entry name" value="SpnB_Rossmann"/>
    <property type="match status" value="2"/>
</dbReference>
<dbReference type="PANTHER" id="PTHR43775:SF51">
    <property type="entry name" value="INACTIVE PHENOLPHTHIOCEROL SYNTHESIS POLYKETIDE SYNTHASE TYPE I PKS1-RELATED"/>
    <property type="match status" value="1"/>
</dbReference>
<feature type="region of interest" description="Disordered" evidence="12">
    <location>
        <begin position="4213"/>
        <end position="4263"/>
    </location>
</feature>
<evidence type="ECO:0000256" key="10">
    <source>
        <dbReference type="PROSITE-ProRule" id="PRU01363"/>
    </source>
</evidence>
<dbReference type="PANTHER" id="PTHR43775">
    <property type="entry name" value="FATTY ACID SYNTHASE"/>
    <property type="match status" value="1"/>
</dbReference>
<dbReference type="Pfam" id="PF13602">
    <property type="entry name" value="ADH_zinc_N_2"/>
    <property type="match status" value="1"/>
</dbReference>
<dbReference type="Pfam" id="PF00698">
    <property type="entry name" value="Acyl_transf_1"/>
    <property type="match status" value="3"/>
</dbReference>
<dbReference type="InterPro" id="IPR001227">
    <property type="entry name" value="Ac_transferase_dom_sf"/>
</dbReference>
<dbReference type="Pfam" id="PF02801">
    <property type="entry name" value="Ketoacyl-synt_C"/>
    <property type="match status" value="3"/>
</dbReference>
<dbReference type="Pfam" id="PF16197">
    <property type="entry name" value="KAsynt_C_assoc"/>
    <property type="match status" value="3"/>
</dbReference>
<dbReference type="InterPro" id="IPR014031">
    <property type="entry name" value="Ketoacyl_synth_C"/>
</dbReference>
<dbReference type="Pfam" id="PF00550">
    <property type="entry name" value="PP-binding"/>
    <property type="match status" value="3"/>
</dbReference>
<dbReference type="FunFam" id="1.10.1200.10:FF:000007">
    <property type="entry name" value="Probable polyketide synthase pks17"/>
    <property type="match status" value="3"/>
</dbReference>
<keyword evidence="3" id="KW-0596">Phosphopantetheine</keyword>
<dbReference type="SUPFAM" id="SSF53901">
    <property type="entry name" value="Thiolase-like"/>
    <property type="match status" value="3"/>
</dbReference>
<evidence type="ECO:0008006" key="18">
    <source>
        <dbReference type="Google" id="ProtNLM"/>
    </source>
</evidence>
<dbReference type="GO" id="GO:0006633">
    <property type="term" value="P:fatty acid biosynthetic process"/>
    <property type="evidence" value="ECO:0007669"/>
    <property type="project" value="InterPro"/>
</dbReference>
<keyword evidence="6" id="KW-0677">Repeat</keyword>
<dbReference type="InterPro" id="IPR041618">
    <property type="entry name" value="PKS_DE"/>
</dbReference>
<dbReference type="Proteomes" id="UP000638353">
    <property type="component" value="Unassembled WGS sequence"/>
</dbReference>
<feature type="active site" description="Proton acceptor; for dehydratase activity" evidence="10">
    <location>
        <position position="2587"/>
    </location>
</feature>
<evidence type="ECO:0000256" key="5">
    <source>
        <dbReference type="ARBA" id="ARBA00022679"/>
    </source>
</evidence>
<dbReference type="SMART" id="SM01294">
    <property type="entry name" value="PKS_PP_betabranch"/>
    <property type="match status" value="3"/>
</dbReference>
<evidence type="ECO:0000256" key="11">
    <source>
        <dbReference type="SAM" id="Coils"/>
    </source>
</evidence>
<dbReference type="SMART" id="SM00829">
    <property type="entry name" value="PKS_ER"/>
    <property type="match status" value="1"/>
</dbReference>
<evidence type="ECO:0000256" key="4">
    <source>
        <dbReference type="ARBA" id="ARBA00022553"/>
    </source>
</evidence>
<dbReference type="InterPro" id="IPR002364">
    <property type="entry name" value="Quin_OxRdtase/zeta-crystal_CS"/>
</dbReference>
<dbReference type="EMBL" id="BMVC01000019">
    <property type="protein sequence ID" value="GHD13549.1"/>
    <property type="molecule type" value="Genomic_DNA"/>
</dbReference>
<dbReference type="InterPro" id="IPR006162">
    <property type="entry name" value="Ppantetheine_attach_site"/>
</dbReference>
<dbReference type="PROSITE" id="PS00012">
    <property type="entry name" value="PHOSPHOPANTETHEINE"/>
    <property type="match status" value="3"/>
</dbReference>
<dbReference type="InterPro" id="IPR055123">
    <property type="entry name" value="SpnB-like_Rossmann"/>
</dbReference>
<dbReference type="Pfam" id="PF08990">
    <property type="entry name" value="Docking"/>
    <property type="match status" value="1"/>
</dbReference>
<dbReference type="InterPro" id="IPR050091">
    <property type="entry name" value="PKS_NRPS_Biosynth_Enz"/>
</dbReference>
<dbReference type="InterPro" id="IPR015083">
    <property type="entry name" value="NorB/c/GfsB-D-like_docking"/>
</dbReference>
<dbReference type="Gene3D" id="3.40.50.720">
    <property type="entry name" value="NAD(P)-binding Rossmann-like Domain"/>
    <property type="match status" value="3"/>
</dbReference>
<dbReference type="InterPro" id="IPR057326">
    <property type="entry name" value="KR_dom"/>
</dbReference>
<evidence type="ECO:0000259" key="15">
    <source>
        <dbReference type="PROSITE" id="PS52019"/>
    </source>
</evidence>
<keyword evidence="4" id="KW-0597">Phosphoprotein</keyword>
<feature type="region of interest" description="C-terminal hotdog fold" evidence="10">
    <location>
        <begin position="2697"/>
        <end position="2837"/>
    </location>
</feature>
<dbReference type="Gene3D" id="1.10.1200.10">
    <property type="entry name" value="ACP-like"/>
    <property type="match status" value="3"/>
</dbReference>
<dbReference type="GO" id="GO:0016491">
    <property type="term" value="F:oxidoreductase activity"/>
    <property type="evidence" value="ECO:0007669"/>
    <property type="project" value="InterPro"/>
</dbReference>
<dbReference type="InterPro" id="IPR032821">
    <property type="entry name" value="PKS_assoc"/>
</dbReference>
<dbReference type="PROSITE" id="PS50075">
    <property type="entry name" value="CARRIER"/>
    <property type="match status" value="3"/>
</dbReference>
<dbReference type="SUPFAM" id="SSF101173">
    <property type="entry name" value="Docking domain B of the erythromycin polyketide synthase (DEBS)"/>
    <property type="match status" value="1"/>
</dbReference>
<dbReference type="SMART" id="SM00825">
    <property type="entry name" value="PKS_KS"/>
    <property type="match status" value="3"/>
</dbReference>
<feature type="compositionally biased region" description="Low complexity" evidence="12">
    <location>
        <begin position="4249"/>
        <end position="4263"/>
    </location>
</feature>
<dbReference type="SUPFAM" id="SSF47336">
    <property type="entry name" value="ACP-like"/>
    <property type="match status" value="3"/>
</dbReference>
<feature type="region of interest" description="N-terminal hotdog fold" evidence="10">
    <location>
        <begin position="4749"/>
        <end position="4871"/>
    </location>
</feature>
<comment type="caution">
    <text evidence="16">The sequence shown here is derived from an EMBL/GenBank/DDBJ whole genome shotgun (WGS) entry which is preliminary data.</text>
</comment>
<dbReference type="GO" id="GO:0031177">
    <property type="term" value="F:phosphopantetheine binding"/>
    <property type="evidence" value="ECO:0007669"/>
    <property type="project" value="InterPro"/>
</dbReference>
<dbReference type="CDD" id="cd08952">
    <property type="entry name" value="KR_1_SDR_x"/>
    <property type="match status" value="1"/>
</dbReference>
<feature type="domain" description="PKS/mFAS DH" evidence="15">
    <location>
        <begin position="2555"/>
        <end position="2837"/>
    </location>
</feature>
<dbReference type="InterPro" id="IPR014030">
    <property type="entry name" value="Ketoacyl_synth_N"/>
</dbReference>
<dbReference type="FunFam" id="3.40.47.10:FF:000019">
    <property type="entry name" value="Polyketide synthase type I"/>
    <property type="match status" value="3"/>
</dbReference>
<evidence type="ECO:0000256" key="9">
    <source>
        <dbReference type="ARBA" id="ARBA00023315"/>
    </source>
</evidence>
<dbReference type="Pfam" id="PF14765">
    <property type="entry name" value="PS-DH"/>
    <property type="match status" value="2"/>
</dbReference>
<dbReference type="Gene3D" id="3.10.129.110">
    <property type="entry name" value="Polyketide synthase dehydratase"/>
    <property type="match status" value="2"/>
</dbReference>
<dbReference type="InterPro" id="IPR011032">
    <property type="entry name" value="GroES-like_sf"/>
</dbReference>
<dbReference type="FunFam" id="3.90.180.10:FF:000032">
    <property type="entry name" value="Probable polyketide synthase pks1"/>
    <property type="match status" value="1"/>
</dbReference>
<dbReference type="InterPro" id="IPR009081">
    <property type="entry name" value="PP-bd_ACP"/>
</dbReference>
<dbReference type="InterPro" id="IPR014043">
    <property type="entry name" value="Acyl_transferase_dom"/>
</dbReference>
<dbReference type="SUPFAM" id="SSF50129">
    <property type="entry name" value="GroES-like"/>
    <property type="match status" value="1"/>
</dbReference>
<dbReference type="SUPFAM" id="SSF52151">
    <property type="entry name" value="FabD/lysophospholipase-like"/>
    <property type="match status" value="3"/>
</dbReference>
<sequence>MSNEQKLRDYLKRAIADLDETREQLREVHEKNREPIAIVGMACRYPGGADTPEQLWELVRDGVDAVSPFPANRGWDLDGLYGGTEAVSAEPGHEGAAYPRESGFLHGAGEFDAGFFGISPREALAMDPQQRLMLETAWEAVERAGISPHGLRSTQTGVFIGAGHSGYDAAATTAATGQVREEVAGHLLTGNTVSVASGRISYVLGLEGPAITVDTACSSSLVALHLAVQSLRRGECTLALAGGVTVMSTPQMFAEFGRQRGLAADGRCKPFSAAADGTAWSEGAGVVLVERLSDALRNGHPVLAVVRGSAVNQDGASNGLTAPNGPSQQRVVRRALADAGLAAHDVDAVEAHGTGTRLGDPIEATALLAAYGRGRPADRPLLLGSMKSNIGHTQAAAGVAGVIKTVLALRHGVLPATLHLNEPSPHVDWAAGGVRLLTEEAAWPAGEEGRPRRAAVSSFGVSGTNAHVILEQPPTVTATAAVDTDASGALPWVLSAKTAEALRAQAVRLAEHLGERTESEPSDIAFSLATTRASLEHRAAVVAEDRAGLLAGLDALAEGRGETAVASKGPLAVLFSGQGSQRLGMGRELYARFPVFAAAFDAICAELDVPVRDVVWGEDAEALDRTMFAQPALFAVEVALFRLVESWGVRPDFVAGHSIGEVAAAHVAGVLSLADACTLVAARGRLMQALPEGGAMLAVQATEAEVTPLLGELVSIASVNGPTSMVVSGAVEQVDSVRAHFEGLGRKATRLRVSHAFHSPLMDPMLDDFRAVVSGLSFAAPTIPMAAGTESVCDPEYWVRHVRAAVRFADDVRTLSGHGVRRFLELGPDGVLSAMASACLPEDSDALLVPVLRKNRDEQLSVLQAVTRLHVDGAEVDWAALFADAGARAVELPTYAFQHQRYWLPADGAQPLRGAGPALVADQVEAAFWEAAERGDLAAASAALGIEGASAEASLDTLLPVLGAWRARRRTRATIESWAYQTTWAALDLPTAGTAPASGWLAVVPDHVADDESLAALLSGLTDLGAHVGRLVVSTADGADSLTEQVRTALAAASEPVAGVLSFLSLDERPHPAHPAVPRGLLATVDLLRAVEAAAVPAPLWCLTRGAMSVDGMQASTGPFQAQTWGLGRVAALEFPQRWGGLIDLPDAVDTLHGRELAARVAGVLGADAGEDQIAVRSYGTYGRRLTHDVPAQDTDHWSAPRGTVLVTGGTGALGARVARWLAGAGAEHLLLTSRRGPAAEGAGELAAELEAMGVRITVAACDTADRDALTALLDSIPTDVPLRGVVHAAGVLDDGVLDALTGERFDTVLRAKAQSALLLDELTRTGHGRTGHGTHESTRGGGHDGDGQDAQDVRDGHQLTMFVLFSSVTGVLGNAGQANYAAANACLDALAEQRRATGLPATSVAWGSWADAGMAADNDALADRVRRSGMTPMAPELALAALQQALASDAACVTVADIYWDTFGPALSAARPSPLIADLPEVRRLAEAERNRDGAASPLRTRLLALATTAEQERALHDLLREEIAGVLGHASASAVDVHRAFRDLGFDSLTAVELRNRLATLTGLRLPATLLFDHPTTAAVAAHLRAELLDGHTAAGAAPTRGETDEPIAIVSMACRFPGGVGSPEEFWELLARGGDGVSALPTDRGWDTEGLYDPDPEHQGTSYVREGGFLTGLAGFDADFFGISPREALAMDPQQRLLLETAWETVERAGIVPDALRGSATGVYVGSNFQDYQQVLGAAPDDVTGHLMTGNAASVVSGRVSYAFGLEGPAVTVDTACSSSLVSLHLAAQALRRGECTLALAGGVTVMSTPHMFVEFSRQRGLAADGRCKPFAGAADGTGWAEGIGLLLVERLSDARRNGHPVLAVLRGSAVNQDGASNGLTAPNGPSQQRVIRRALADAGLGADEVDAVEAHGTGTRLGDPIEAQALIATYGQERPADRPLLLGSVKSNIGHTQAAAGVAGVIKMILAMRNGVLPQSLHIDAPSPQVDWSAGAVELLAAPTPWPVLDRPHRAGVSSFGISGTNAHVILEAPDPLPSVNPAREGGSGPGDGALHGNGSALDDSVLSGADHLSGAAGTGTGGPLTDDAPALPYVLSAKSPEALAAQAARLAAHLRDGAARAGDALPGVAYALAATRTAMTHRAAVLAPDATTLLAGLDALAEGRGQTSPAVREGSAEHAGGTVFVFPGQGSQWPAMASELLDNSPVFAGRIAECAAALDTYTDWSLMDVLRGAEGAPSLDRVDVVQPVLFAVMVSLAELWQAHGVRPAAVIGHSQGEIAAACVAGALTLDDAARVVALRSQALTALSGQGGMVSVARSADEVRALMAPWGERLSLAAVNGPSSVVVSGEPDALDALLDTCARDGVRAKRIPVDYASHSAQVERIEAQLQSVLAPVAPRAAHIPFYSTVTGVPIDTTVLDGAYWYANLRGTVEFEQATRALLDAGHGVFIEVSPHPVVTTGVQETVEATGCAAAATGTLRRDEGGTGRFALSLAEAHVHGARIDWDAFFEAAGAARPAAPPTLPTYAFQHRRYWPRPATGGLGDVASAGLGDLDHPLLGAALPLALGGELVATASWSLRSHPWLADHAVAGTVVVPGAALVEVAVRAGDELGCGRVEELTLHAPVRLPEHGGVQVQIAIGATDPAGLRTVTLHARPDDVPEAEWTLHAEGTLAEPATGPAEDRFPEGEFTVWPPRGAEPVEDVGGHYASLRAEGYEYGPVFQGLRAAWRLGDDVYAEVTLPEAGAVDAARFGIHPALLDAALHAAGLGPLNNSEGSTGLPFSWSGVTLHATGATALRVRLRPAGTDAVSVLMADPLGRPVAAIDALAVRPVTAAALGGAEAVPRAVRDALFHLEWAPLATDAAGPTGQNAPAIPGAPTTPDAPNDRAAHWAVLGPNDLAHTAALAEGGAVLAQWDSLADPAGVAAASPRTGAPDVVLITGTDGPADASADLPADPATGAARLLERVLDLLQGWLADERCDGTRLVVATRGAVTPDPGGAVGDLPGSALWGLLRSAQSEHPGRIVIADLDDDPASWRALPRAVTAGGEPQLALRQGTAYAPRLTRTHTSRALTVPHEDAPWRLDIPEKGSLDHLALRPAPQAAAPLAPGQVRIAVRAAGLNFRDVLNALGMYPGGAEFLGSEAAGLVIETAPDVTGLRTGDRVFGMVTGGFGPLAVADHRVVTRMPAGWTFAQAAAAPVVFLTAHYALRDLAGLTEGESVLIHAAAGGVGMAATQLARLWGADVYGTASEPKQRLLRAASDGLPADRLASSRTLDFEDTFRTARGGRGVDVVLNSLAGEYVDASLRLLAPGGRLIEMGKTDVRDAADVARYHDGAFYRAFDLAEAGPERIGEMLAELVALFEQGALRPLPVTAWDVTHAQDAFRYVSQARHTGKVVLTVPRAWDPEGTVLITGGTGELGAALARHLVAEHGVRHLLLTGRRGPDSPGAAELRAELTERGAEVTLAACDAADRAALAALLGTVSDAHPLTAVVHAAGVIDDGVVTALTPERLHTVLRPKADAAWNLHELTRHLDLADFVLFSSAAGTFGNAGQGNYAAANTFLDGLARHRRATGLPATSLAWGLWARASEMTRHLDDGARSRARSTGGLPLATHDGLALFDAALAARRSLLVPVRLDHAALRGRAPEALPSILRGLFRGTTARRTVEAGTGPAGGGLRQRLAALPAAERHSALVDLVTTYAAAVLGHAEAGPVHAVKAFRDLGFDSLTAVELRNRLATAAGLRLPATLVFDHPTPVALAAHLGSLLTDDVPAFGAPAGPAPAAPDDDPVVIVGMACRYPGDVRSPEDLWTLLATGTDAVGGFPTDRGWDLEHFYGSVPEHPDASRTLEGGFLHGAADFDADFFGIGPNEATAMDPQQRLLLETAWEAAERAGIDPRSLRGSRTGVFAGLSSSDYLSRGAEIPEALAGYVNTGNAVSVVSGRVAYALGLEGPAVTVDTACSSSLVALHMAAQSLRAGECSLALAGGVTVMSSPVIIVDFSRQRGLAADGRCKPFSAAADGTGFSEGVGLLVLERLSDAERNGHQVLAVVRGSAVNQDGASNGLTAPSGPAQQRVIRQALAGARLTGAEVDAVEAHGTGTRLGDPIEAQALLATYGQDRAADRPLRLGSVKSNLGHTQAAAGVAGVMKMVLAMRHGLLPKSLHLDERTPHVDWSSGAVRVLDEAAPWPTADGRPRRAGVSSFGISGTNAHVILEQGPDAGSLSHEDTPDKHTAGSGPAPGTTVAGLSSAAADTVTAETVPAKTAPAETTTAEVESAEVVPAAPEATEVRAAEDARSSGVALPWLLSARSAPALRGQARTLLAHLDTPAGSLPTPLDLASSLATRRALLEHRAVVTAADPHTLRTALAALAEGTPAPGLVQGRHTSGRDRKPVLVFPGQGSQWVGMGAELLAESAEFAARIEACEHALAPYTDWSLTAVLRGEPTAPPLERVDVAQPALWAVMIGLAAVWQAHGLRPAAVVGHSQGEIAAACVAGALSLEDGARVVALRSRAIGAGLSGHGGMVSVAASHADVLDRLTAWGERISVAAVNGPGSVVVSGEPDALDALVDACTGDGVRVKRIAVDYASHSAQVERIRDTVLADLDGIETRAPRIPFLSTLTGEWIDANTPLNASYWYENLRRTVRLEDALRTLLAQGHDVFVEASAHPVLTAAIEDTVAAAGADVPALGSLRRDDGGRQRLLTSLAEAHVHGVQIDWSGILDGGRAADLPTYAFQRSRYWLDAPPSPTGGTPADPAGLDTVVRLADADGSLVLGGRIGAATHPWLADHTVHGDAVVPATALLDWAFRAADEADRATIAELTELVPLTVPDEGTAEILLTVGAAGEGTRSLTIHARTAADADWTRHANGTLSRTAATTGAAFAPDNWPPHDARPADTEELYTVLAEGGYDPGPVHRTVRALWTAADGATLAEVALPREQHSAATGFRIHPALLQTVLAMSAAGTGRAELPSAWRNVTLTATGATVLRVRIDRAQDGTLTLTAADATGAPVLTASAVTSAPAAASSRHPRALFETVWTEPAWTHPARTEPAVPAQCFTGLPALREALEDGGTTPFATTVLLRLPAAGDSADSADNTPVREMLHLAQTWLDDPRCADSRLVVVTPGDDAALTDAAVQGLIRSAQAEHPDRFLLVDTDGDPASERALPGAVAAAAAADETQLALRAGTVTVPRLRHTAPPQGPSGPPVQEWDPNGDGTVLITGGTGTLGALVARHLVTAHGVRHLVLTGRQGPAAPGAGQLRDELTGLGATVTLAACDAADRDALAGVLGAIPAAHPLTAVVHAAGVLEDGLLENLTAEDLDRVWRPKAAAAMHLHELTRDIKLSAFVLFSSFSGVVGGPAQANYAAANSFLDALAHRRRAQGLTAVSLAWGYWGDSSGMTSSLDPVDVARFARSGMLPLSAGQGLGLLDAAATVDRALLVPVRIDPRALAAAGRVPALLRELAPVRKAPRRSAAAVPEPAAPVREDGGFAERLAGLSEAKRDALLLPLITGHVAAVLGHGSAASIEAERGFLDLGMSSLTAVELRNRLNEETGLRLPTTAVFDHPTPLALARHLSAQLAPSGGVDPYDALFTELGQLEKALTAETASALDTDGRARLAARLKALQRKLDDTAGATRDGGADDTDADLEAASTDDEMFDLIDKELGLA</sequence>
<dbReference type="InterPro" id="IPR020841">
    <property type="entry name" value="PKS_Beta-ketoAc_synthase_dom"/>
</dbReference>
<dbReference type="InterPro" id="IPR018201">
    <property type="entry name" value="Ketoacyl_synth_AS"/>
</dbReference>
<dbReference type="Pfam" id="PF22336">
    <property type="entry name" value="RhiE-like_linker"/>
    <property type="match status" value="1"/>
</dbReference>
<dbReference type="PROSITE" id="PS52019">
    <property type="entry name" value="PKS_MFAS_DH"/>
    <property type="match status" value="2"/>
</dbReference>
<feature type="compositionally biased region" description="Gly residues" evidence="12">
    <location>
        <begin position="2046"/>
        <end position="2056"/>
    </location>
</feature>
<dbReference type="InterPro" id="IPR036291">
    <property type="entry name" value="NAD(P)-bd_dom_sf"/>
</dbReference>
<dbReference type="PROSITE" id="PS00606">
    <property type="entry name" value="KS3_1"/>
    <property type="match status" value="3"/>
</dbReference>
<feature type="domain" description="Carrier" evidence="13">
    <location>
        <begin position="1512"/>
        <end position="1590"/>
    </location>
</feature>
<dbReference type="InterPro" id="IPR016039">
    <property type="entry name" value="Thiolase-like"/>
</dbReference>
<feature type="domain" description="Ketosynthase family 3 (KS3)" evidence="14">
    <location>
        <begin position="1607"/>
        <end position="2033"/>
    </location>
</feature>
<feature type="compositionally biased region" description="Basic and acidic residues" evidence="12">
    <location>
        <begin position="4219"/>
        <end position="4228"/>
    </location>
</feature>
<dbReference type="CDD" id="cd08956">
    <property type="entry name" value="KR_3_FAS_SDR_x"/>
    <property type="match status" value="2"/>
</dbReference>
<dbReference type="Gene3D" id="3.40.366.10">
    <property type="entry name" value="Malonyl-Coenzyme A Acyl Carrier Protein, domain 2"/>
    <property type="match status" value="3"/>
</dbReference>
<reference evidence="16" key="1">
    <citation type="journal article" date="2014" name="Int. J. Syst. Evol. Microbiol.">
        <title>Complete genome sequence of Corynebacterium casei LMG S-19264T (=DSM 44701T), isolated from a smear-ripened cheese.</title>
        <authorList>
            <consortium name="US DOE Joint Genome Institute (JGI-PGF)"/>
            <person name="Walter F."/>
            <person name="Albersmeier A."/>
            <person name="Kalinowski J."/>
            <person name="Ruckert C."/>
        </authorList>
    </citation>
    <scope>NUCLEOTIDE SEQUENCE</scope>
    <source>
        <strain evidence="16">JCM 4637</strain>
    </source>
</reference>
<dbReference type="InterPro" id="IPR054514">
    <property type="entry name" value="RhiE-like_linker"/>
</dbReference>
<dbReference type="InterPro" id="IPR020843">
    <property type="entry name" value="ER"/>
</dbReference>
<feature type="region of interest" description="Disordered" evidence="12">
    <location>
        <begin position="1326"/>
        <end position="1353"/>
    </location>
</feature>
<dbReference type="GO" id="GO:0004312">
    <property type="term" value="F:fatty acid synthase activity"/>
    <property type="evidence" value="ECO:0007669"/>
    <property type="project" value="TreeGrafter"/>
</dbReference>
<evidence type="ECO:0000259" key="13">
    <source>
        <dbReference type="PROSITE" id="PS50075"/>
    </source>
</evidence>
<dbReference type="Gene3D" id="3.40.47.10">
    <property type="match status" value="3"/>
</dbReference>
<dbReference type="InterPro" id="IPR049552">
    <property type="entry name" value="PKS_DH_N"/>
</dbReference>
<dbReference type="Gene3D" id="6.10.140.1830">
    <property type="match status" value="1"/>
</dbReference>
<dbReference type="GO" id="GO:0033068">
    <property type="term" value="P:macrolide biosynthetic process"/>
    <property type="evidence" value="ECO:0007669"/>
    <property type="project" value="UniProtKB-ARBA"/>
</dbReference>
<dbReference type="PROSITE" id="PS52004">
    <property type="entry name" value="KS3_2"/>
    <property type="match status" value="3"/>
</dbReference>
<evidence type="ECO:0000256" key="7">
    <source>
        <dbReference type="ARBA" id="ARBA00023194"/>
    </source>
</evidence>
<feature type="domain" description="Carrier" evidence="13">
    <location>
        <begin position="3689"/>
        <end position="3764"/>
    </location>
</feature>
<dbReference type="SUPFAM" id="SSF51735">
    <property type="entry name" value="NAD(P)-binding Rossmann-fold domains"/>
    <property type="match status" value="7"/>
</dbReference>
<dbReference type="SMART" id="SM00827">
    <property type="entry name" value="PKS_AT"/>
    <property type="match status" value="3"/>
</dbReference>
<comment type="pathway">
    <text evidence="2">Antibiotic biosynthesis.</text>
</comment>
<dbReference type="FunFam" id="3.40.50.720:FF:000209">
    <property type="entry name" value="Polyketide synthase Pks12"/>
    <property type="match status" value="1"/>
</dbReference>
<evidence type="ECO:0000313" key="17">
    <source>
        <dbReference type="Proteomes" id="UP000638353"/>
    </source>
</evidence>
<proteinExistence type="predicted"/>
<dbReference type="NCBIfam" id="NF045894">
    <property type="entry name" value="PKS_plus_SDR"/>
    <property type="match status" value="1"/>
</dbReference>
<keyword evidence="7" id="KW-0045">Antibiotic biosynthesis</keyword>
<evidence type="ECO:0000256" key="3">
    <source>
        <dbReference type="ARBA" id="ARBA00022450"/>
    </source>
</evidence>
<organism evidence="16 17">
    <name type="scientific">Streptomyces finlayi</name>
    <dbReference type="NCBI Taxonomy" id="67296"/>
    <lineage>
        <taxon>Bacteria</taxon>
        <taxon>Bacillati</taxon>
        <taxon>Actinomycetota</taxon>
        <taxon>Actinomycetes</taxon>
        <taxon>Kitasatosporales</taxon>
        <taxon>Streptomycetaceae</taxon>
        <taxon>Streptomyces</taxon>
    </lineage>
</organism>
<evidence type="ECO:0000313" key="16">
    <source>
        <dbReference type="EMBL" id="GHD13549.1"/>
    </source>
</evidence>
<feature type="region of interest" description="N-terminal hotdog fold" evidence="10">
    <location>
        <begin position="2555"/>
        <end position="2679"/>
    </location>
</feature>
<name>A0A919CEQ0_9ACTN</name>
<keyword evidence="11" id="KW-0175">Coiled coil</keyword>
<dbReference type="CDD" id="cd00833">
    <property type="entry name" value="PKS"/>
    <property type="match status" value="3"/>
</dbReference>
<feature type="domain" description="Ketosynthase family 3 (KS3)" evidence="14">
    <location>
        <begin position="3784"/>
        <end position="4211"/>
    </location>
</feature>
<dbReference type="InterPro" id="IPR036736">
    <property type="entry name" value="ACP-like_sf"/>
</dbReference>
<evidence type="ECO:0000256" key="2">
    <source>
        <dbReference type="ARBA" id="ARBA00004792"/>
    </source>
</evidence>
<evidence type="ECO:0000256" key="6">
    <source>
        <dbReference type="ARBA" id="ARBA00022737"/>
    </source>
</evidence>
<dbReference type="FunFam" id="3.40.366.10:FF:000002">
    <property type="entry name" value="Probable polyketide synthase 2"/>
    <property type="match status" value="2"/>
</dbReference>
<keyword evidence="9" id="KW-0012">Acyltransferase</keyword>
<dbReference type="InterPro" id="IPR020806">
    <property type="entry name" value="PKS_PP-bd"/>
</dbReference>
<feature type="domain" description="PKS/mFAS DH" evidence="15">
    <location>
        <begin position="4749"/>
        <end position="5020"/>
    </location>
</feature>
<dbReference type="InterPro" id="IPR020807">
    <property type="entry name" value="PKS_DH"/>
</dbReference>
<reference evidence="16" key="2">
    <citation type="submission" date="2020-09" db="EMBL/GenBank/DDBJ databases">
        <authorList>
            <person name="Sun Q."/>
            <person name="Ohkuma M."/>
        </authorList>
    </citation>
    <scope>NUCLEOTIDE SEQUENCE</scope>
    <source>
        <strain evidence="16">JCM 4637</strain>
    </source>
</reference>
<evidence type="ECO:0000256" key="12">
    <source>
        <dbReference type="SAM" id="MobiDB-lite"/>
    </source>
</evidence>
<dbReference type="InterPro" id="IPR049551">
    <property type="entry name" value="PKS_DH_C"/>
</dbReference>
<dbReference type="InterPro" id="IPR013968">
    <property type="entry name" value="PKS_KR"/>
</dbReference>
<dbReference type="Pfam" id="PF08659">
    <property type="entry name" value="KR"/>
    <property type="match status" value="4"/>
</dbReference>
<dbReference type="PROSITE" id="PS01162">
    <property type="entry name" value="QOR_ZETA_CRYSTAL"/>
    <property type="match status" value="1"/>
</dbReference>
<dbReference type="SMART" id="SM00823">
    <property type="entry name" value="PKS_PP"/>
    <property type="match status" value="3"/>
</dbReference>
<dbReference type="InterPro" id="IPR036299">
    <property type="entry name" value="Polyketide_synth_docking_sf"/>
</dbReference>
<dbReference type="InterPro" id="IPR013154">
    <property type="entry name" value="ADH-like_N"/>
</dbReference>
<protein>
    <recommendedName>
        <fullName evidence="18">SDR family NAD(P)-dependent oxidoreductase</fullName>
    </recommendedName>
</protein>
<gene>
    <name evidence="16" type="ORF">GCM10010334_71900</name>
</gene>
<dbReference type="Pfam" id="PF08240">
    <property type="entry name" value="ADH_N"/>
    <property type="match status" value="1"/>
</dbReference>
<dbReference type="Gene3D" id="3.30.70.3290">
    <property type="match status" value="4"/>
</dbReference>
<feature type="domain" description="Ketosynthase family 3 (KS3)" evidence="14">
    <location>
        <begin position="33"/>
        <end position="472"/>
    </location>
</feature>
<evidence type="ECO:0000259" key="14">
    <source>
        <dbReference type="PROSITE" id="PS52004"/>
    </source>
</evidence>
<feature type="domain" description="Carrier" evidence="13">
    <location>
        <begin position="5494"/>
        <end position="5569"/>
    </location>
</feature>
<dbReference type="SMART" id="SM00826">
    <property type="entry name" value="PKS_DH"/>
    <property type="match status" value="2"/>
</dbReference>
<dbReference type="GO" id="GO:0004315">
    <property type="term" value="F:3-oxoacyl-[acyl-carrier-protein] synthase activity"/>
    <property type="evidence" value="ECO:0007669"/>
    <property type="project" value="InterPro"/>
</dbReference>
<dbReference type="SUPFAM" id="SSF55048">
    <property type="entry name" value="Probable ACP-binding domain of malonyl-CoA ACP transacylase"/>
    <property type="match status" value="3"/>
</dbReference>
<accession>A0A919CEQ0</accession>